<organism evidence="7 8">
    <name type="scientific">Terriglobus roseus (strain DSM 18391 / NRRL B-41598 / KBS 63)</name>
    <dbReference type="NCBI Taxonomy" id="926566"/>
    <lineage>
        <taxon>Bacteria</taxon>
        <taxon>Pseudomonadati</taxon>
        <taxon>Acidobacteriota</taxon>
        <taxon>Terriglobia</taxon>
        <taxon>Terriglobales</taxon>
        <taxon>Acidobacteriaceae</taxon>
        <taxon>Terriglobus</taxon>
    </lineage>
</organism>
<dbReference type="RefSeq" id="WP_014786234.1">
    <property type="nucleotide sequence ID" value="NC_018014.1"/>
</dbReference>
<sequence length="201" mass="21332">MAKQTRPPARGARRSNNSGGAGKLLLGMVIGAVLTLACIAAYMRFGNPPVGTTDANALWEPLVASVPLNARAHAEAKSAPFPADEDVFEGAAHTYHAQCANCHGAPGHDAPLGRSMVPHAPQFFAPRDAHTTAAQSPGELYWKTAHGARRSGMPAYAKTLTDTQLWQLALLLHSTRDELPDPVRRILTEGIPAPQPTVVKP</sequence>
<keyword evidence="1 4" id="KW-0349">Heme</keyword>
<keyword evidence="8" id="KW-1185">Reference proteome</keyword>
<dbReference type="PROSITE" id="PS51007">
    <property type="entry name" value="CYTC"/>
    <property type="match status" value="1"/>
</dbReference>
<evidence type="ECO:0000313" key="7">
    <source>
        <dbReference type="EMBL" id="AFL88970.1"/>
    </source>
</evidence>
<dbReference type="Proteomes" id="UP000006056">
    <property type="component" value="Chromosome"/>
</dbReference>
<dbReference type="EMBL" id="CP003379">
    <property type="protein sequence ID" value="AFL88970.1"/>
    <property type="molecule type" value="Genomic_DNA"/>
</dbReference>
<protein>
    <recommendedName>
        <fullName evidence="6">Cytochrome c domain-containing protein</fullName>
    </recommendedName>
</protein>
<dbReference type="Gene3D" id="1.10.760.10">
    <property type="entry name" value="Cytochrome c-like domain"/>
    <property type="match status" value="1"/>
</dbReference>
<dbReference type="GO" id="GO:0020037">
    <property type="term" value="F:heme binding"/>
    <property type="evidence" value="ECO:0007669"/>
    <property type="project" value="InterPro"/>
</dbReference>
<feature type="domain" description="Cytochrome c" evidence="6">
    <location>
        <begin position="85"/>
        <end position="176"/>
    </location>
</feature>
<reference evidence="7 8" key="1">
    <citation type="submission" date="2012-06" db="EMBL/GenBank/DDBJ databases">
        <title>Complete genome of Terriglobus roseus DSM 18391.</title>
        <authorList>
            <consortium name="US DOE Joint Genome Institute (JGI-PGF)"/>
            <person name="Lucas S."/>
            <person name="Copeland A."/>
            <person name="Lapidus A."/>
            <person name="Glavina del Rio T."/>
            <person name="Dalin E."/>
            <person name="Tice H."/>
            <person name="Bruce D."/>
            <person name="Goodwin L."/>
            <person name="Pitluck S."/>
            <person name="Peters L."/>
            <person name="Mikhailova N."/>
            <person name="Munk A.C.C."/>
            <person name="Kyrpides N."/>
            <person name="Mavromatis K."/>
            <person name="Ivanova N."/>
            <person name="Brettin T."/>
            <person name="Detter J.C."/>
            <person name="Han C."/>
            <person name="Larimer F."/>
            <person name="Land M."/>
            <person name="Hauser L."/>
            <person name="Markowitz V."/>
            <person name="Cheng J.-F."/>
            <person name="Hugenholtz P."/>
            <person name="Woyke T."/>
            <person name="Wu D."/>
            <person name="Brambilla E."/>
            <person name="Klenk H.-P."/>
            <person name="Eisen J.A."/>
        </authorList>
    </citation>
    <scope>NUCLEOTIDE SEQUENCE [LARGE SCALE GENOMIC DNA]</scope>
    <source>
        <strain evidence="8">DSM 18391 / NRRL B-41598 / KBS 63</strain>
    </source>
</reference>
<dbReference type="GO" id="GO:0009055">
    <property type="term" value="F:electron transfer activity"/>
    <property type="evidence" value="ECO:0007669"/>
    <property type="project" value="InterPro"/>
</dbReference>
<dbReference type="OrthoDB" id="9808312at2"/>
<dbReference type="InterPro" id="IPR009056">
    <property type="entry name" value="Cyt_c-like_dom"/>
</dbReference>
<dbReference type="SUPFAM" id="SSF46626">
    <property type="entry name" value="Cytochrome c"/>
    <property type="match status" value="1"/>
</dbReference>
<gene>
    <name evidence="7" type="ordered locus">Terro_2734</name>
</gene>
<accession>I3ZIA2</accession>
<keyword evidence="5" id="KW-1133">Transmembrane helix</keyword>
<evidence type="ECO:0000256" key="1">
    <source>
        <dbReference type="ARBA" id="ARBA00022617"/>
    </source>
</evidence>
<dbReference type="Pfam" id="PF13442">
    <property type="entry name" value="Cytochrome_CBB3"/>
    <property type="match status" value="1"/>
</dbReference>
<dbReference type="GO" id="GO:0046872">
    <property type="term" value="F:metal ion binding"/>
    <property type="evidence" value="ECO:0007669"/>
    <property type="project" value="UniProtKB-KW"/>
</dbReference>
<dbReference type="eggNOG" id="COG2010">
    <property type="taxonomic scope" value="Bacteria"/>
</dbReference>
<keyword evidence="2 4" id="KW-0479">Metal-binding</keyword>
<keyword evidence="5" id="KW-0812">Transmembrane</keyword>
<proteinExistence type="predicted"/>
<evidence type="ECO:0000313" key="8">
    <source>
        <dbReference type="Proteomes" id="UP000006056"/>
    </source>
</evidence>
<dbReference type="InterPro" id="IPR036909">
    <property type="entry name" value="Cyt_c-like_dom_sf"/>
</dbReference>
<evidence type="ECO:0000256" key="5">
    <source>
        <dbReference type="SAM" id="Phobius"/>
    </source>
</evidence>
<keyword evidence="5" id="KW-0472">Membrane</keyword>
<evidence type="ECO:0000256" key="3">
    <source>
        <dbReference type="ARBA" id="ARBA00023004"/>
    </source>
</evidence>
<dbReference type="HOGENOM" id="CLU_089635_1_0_0"/>
<name>I3ZIA2_TERRK</name>
<evidence type="ECO:0000256" key="4">
    <source>
        <dbReference type="PROSITE-ProRule" id="PRU00433"/>
    </source>
</evidence>
<dbReference type="AlphaFoldDB" id="I3ZIA2"/>
<dbReference type="KEGG" id="trs:Terro_2734"/>
<dbReference type="STRING" id="926566.Terro_2734"/>
<feature type="transmembrane region" description="Helical" evidence="5">
    <location>
        <begin position="21"/>
        <end position="43"/>
    </location>
</feature>
<evidence type="ECO:0000259" key="6">
    <source>
        <dbReference type="PROSITE" id="PS51007"/>
    </source>
</evidence>
<keyword evidence="3 4" id="KW-0408">Iron</keyword>
<evidence type="ECO:0000256" key="2">
    <source>
        <dbReference type="ARBA" id="ARBA00022723"/>
    </source>
</evidence>